<reference evidence="1" key="2">
    <citation type="journal article" date="2022" name="Elife">
        <title>Obligate sexual reproduction of a homothallic fungus closely related to the Cryptococcus pathogenic species complex.</title>
        <authorList>
            <person name="Passer A.R."/>
            <person name="Clancey S.A."/>
            <person name="Shea T."/>
            <person name="David-Palma M."/>
            <person name="Averette A.F."/>
            <person name="Boekhout T."/>
            <person name="Porcel B.M."/>
            <person name="Nowrousian M."/>
            <person name="Cuomo C.A."/>
            <person name="Sun S."/>
            <person name="Heitman J."/>
            <person name="Coelho M.A."/>
        </authorList>
    </citation>
    <scope>NUCLEOTIDE SEQUENCE</scope>
    <source>
        <strain evidence="1">CBS 7841</strain>
    </source>
</reference>
<keyword evidence="2" id="KW-1185">Reference proteome</keyword>
<evidence type="ECO:0000313" key="2">
    <source>
        <dbReference type="Proteomes" id="UP000094043"/>
    </source>
</evidence>
<proteinExistence type="predicted"/>
<protein>
    <submittedName>
        <fullName evidence="1">Uncharacterized protein</fullName>
    </submittedName>
</protein>
<dbReference type="Proteomes" id="UP000094043">
    <property type="component" value="Chromosome 6"/>
</dbReference>
<name>A0AAJ8M3B2_9TREE</name>
<dbReference type="KEGG" id="cdep:91088972"/>
<gene>
    <name evidence="1" type="ORF">L203_104762</name>
</gene>
<dbReference type="GeneID" id="91088972"/>
<reference evidence="1" key="3">
    <citation type="submission" date="2024-01" db="EMBL/GenBank/DDBJ databases">
        <authorList>
            <person name="Coelho M.A."/>
            <person name="David-Palma M."/>
            <person name="Shea T."/>
            <person name="Sun S."/>
            <person name="Cuomo C.A."/>
            <person name="Heitman J."/>
        </authorList>
    </citation>
    <scope>NUCLEOTIDE SEQUENCE</scope>
    <source>
        <strain evidence="1">CBS 7841</strain>
    </source>
</reference>
<evidence type="ECO:0000313" key="1">
    <source>
        <dbReference type="EMBL" id="WVN89537.1"/>
    </source>
</evidence>
<dbReference type="RefSeq" id="XP_066070237.1">
    <property type="nucleotide sequence ID" value="XM_066214140.1"/>
</dbReference>
<sequence length="531" mass="60546">MDNCELRKKDAPAIPEPSLEQYSISLAVRSGTNLTLREEKEIYSKGKELLINSLQNGLTKRVIPIQKREQKTRGKDRQDMKIMWHTAGLSFPCLCSFQTSQLSYTLTRPPPILADLSTFYSLPIITPKIGNQLPHWFEDFEADTEPPFSSLEEFEAEWNTPSRTMPESRCSKLSFMALQSIASSVSPLSSLEVTKRHKKWWRAQIQNDPGYGLIWSFLLPPYTKSLSSTVAPKNGLSGTYHDQENFILPSCSKVYPNPYHPDLHHYARINPEGRVYWLVPVHGPVLIRGVNHPLDEKKTVMVPLQPSAAILSSCESNQVSDLATSSSKMDASVPATISQQPKALSWTPERLKWFITHWVKYCTNSCFGCSSFAFSGPKPDPFLDLVPPPPLTVHQYLPSKSPYDVKGQPVRVECGDHLRLYCSVKYALQFKSFLNKVWVPKDFNALVKWQVNKDGCQKNRKGEQQEDNVLDIVSMRVKVERQPGEHESKSKRQERTEQDWVVDEDKVEKYYIFRDTRLTLVGGREEVLVVA</sequence>
<dbReference type="EMBL" id="CP143789">
    <property type="protein sequence ID" value="WVN89537.1"/>
    <property type="molecule type" value="Genomic_DNA"/>
</dbReference>
<dbReference type="AlphaFoldDB" id="A0AAJ8M3B2"/>
<organism evidence="1 2">
    <name type="scientific">Cryptococcus depauperatus CBS 7841</name>
    <dbReference type="NCBI Taxonomy" id="1295531"/>
    <lineage>
        <taxon>Eukaryota</taxon>
        <taxon>Fungi</taxon>
        <taxon>Dikarya</taxon>
        <taxon>Basidiomycota</taxon>
        <taxon>Agaricomycotina</taxon>
        <taxon>Tremellomycetes</taxon>
        <taxon>Tremellales</taxon>
        <taxon>Cryptococcaceae</taxon>
        <taxon>Cryptococcus</taxon>
    </lineage>
</organism>
<accession>A0AAJ8M3B2</accession>
<reference evidence="1" key="1">
    <citation type="submission" date="2016-06" db="EMBL/GenBank/DDBJ databases">
        <authorList>
            <person name="Cuomo C."/>
            <person name="Litvintseva A."/>
            <person name="Heitman J."/>
            <person name="Chen Y."/>
            <person name="Sun S."/>
            <person name="Springer D."/>
            <person name="Dromer F."/>
            <person name="Young S."/>
            <person name="Zeng Q."/>
            <person name="Chapman S."/>
            <person name="Gujja S."/>
            <person name="Saif S."/>
            <person name="Birren B."/>
        </authorList>
    </citation>
    <scope>NUCLEOTIDE SEQUENCE</scope>
    <source>
        <strain evidence="1">CBS 7841</strain>
    </source>
</reference>